<evidence type="ECO:0000313" key="3">
    <source>
        <dbReference type="Proteomes" id="UP000016648"/>
    </source>
</evidence>
<keyword evidence="3" id="KW-1185">Reference proteome</keyword>
<sequence>MMKTRNLFISSAFLMGAFLAVACSNDTKESGDPYYTFDGNVDVVNVGIEGIKKTNMSPVVMRSNRSWALKTSEEDGRWLHTFIDEGEDDGIFYYWVDPNPAFTGRNGHIDIYSNGEKVKSLEVIQAANVPMLAIVNAEGGYTALPAAGQVKIAVTSNISWTASIESVDWAKLDSVGKDTVYISLVKNTDDDRSLTLTCRGDGDFSGIVSTTTLTQAAPGIYLNEDFGWLQEGTGAPLYDVPEVRYSSWNDAEKAMGWTTLEGSMYGGRGYTKIGKTNVAGDLVSPALVNIKGADDVKVSFQCIGYMAGNGKKDDGVLSVGLMGPGTIVADEMNKIPIAGGTYDVAVFQITVFPDSPKNEHGEGYDPWKEAASRFHFSVKGATADTKLVFIGGPQWGGALKKIGQGKNRLYLDNIKVQAES</sequence>
<dbReference type="EMBL" id="AWEY01000007">
    <property type="protein sequence ID" value="ERK40284.1"/>
    <property type="molecule type" value="Genomic_DNA"/>
</dbReference>
<dbReference type="Proteomes" id="UP000016648">
    <property type="component" value="Unassembled WGS sequence"/>
</dbReference>
<dbReference type="Gene3D" id="2.60.40.10">
    <property type="entry name" value="Immunoglobulins"/>
    <property type="match status" value="1"/>
</dbReference>
<evidence type="ECO:0000313" key="2">
    <source>
        <dbReference type="EMBL" id="ERK40284.1"/>
    </source>
</evidence>
<accession>U2P9A3</accession>
<dbReference type="PROSITE" id="PS51257">
    <property type="entry name" value="PROKAR_LIPOPROTEIN"/>
    <property type="match status" value="1"/>
</dbReference>
<reference evidence="2 3" key="1">
    <citation type="submission" date="2013-08" db="EMBL/GenBank/DDBJ databases">
        <authorList>
            <person name="Durkin A.S."/>
            <person name="Haft D.R."/>
            <person name="McCorrison J."/>
            <person name="Torralba M."/>
            <person name="Gillis M."/>
            <person name="Haft D.H."/>
            <person name="Methe B."/>
            <person name="Sutton G."/>
            <person name="Nelson K.E."/>
        </authorList>
    </citation>
    <scope>NUCLEOTIDE SEQUENCE [LARGE SCALE GENOMIC DNA]</scope>
    <source>
        <strain evidence="2 3">F0067</strain>
    </source>
</reference>
<feature type="signal peptide" evidence="1">
    <location>
        <begin position="1"/>
        <end position="22"/>
    </location>
</feature>
<proteinExistence type="predicted"/>
<keyword evidence="1" id="KW-0732">Signal</keyword>
<evidence type="ECO:0000256" key="1">
    <source>
        <dbReference type="SAM" id="SignalP"/>
    </source>
</evidence>
<organism evidence="2 3">
    <name type="scientific">Segatella baroniae F0067</name>
    <dbReference type="NCBI Taxonomy" id="1115809"/>
    <lineage>
        <taxon>Bacteria</taxon>
        <taxon>Pseudomonadati</taxon>
        <taxon>Bacteroidota</taxon>
        <taxon>Bacteroidia</taxon>
        <taxon>Bacteroidales</taxon>
        <taxon>Prevotellaceae</taxon>
        <taxon>Segatella</taxon>
    </lineage>
</organism>
<protein>
    <submittedName>
        <fullName evidence="2">Bacteroidetes-associated carbohydrate-binding domain protein</fullName>
    </submittedName>
</protein>
<dbReference type="PATRIC" id="fig|1115809.3.peg.302"/>
<dbReference type="AlphaFoldDB" id="U2P9A3"/>
<dbReference type="InterPro" id="IPR013783">
    <property type="entry name" value="Ig-like_fold"/>
</dbReference>
<name>U2P9A3_9BACT</name>
<dbReference type="RefSeq" id="WP_021588782.1">
    <property type="nucleotide sequence ID" value="NZ_AWEY01000007.1"/>
</dbReference>
<feature type="chain" id="PRO_5004632441" evidence="1">
    <location>
        <begin position="23"/>
        <end position="420"/>
    </location>
</feature>
<comment type="caution">
    <text evidence="2">The sequence shown here is derived from an EMBL/GenBank/DDBJ whole genome shotgun (WGS) entry which is preliminary data.</text>
</comment>
<gene>
    <name evidence="2" type="ORF">HMPREF9135_0483</name>
</gene>